<dbReference type="KEGG" id="peh:Spb1_02340"/>
<gene>
    <name evidence="1" type="ORF">Spb1_02340</name>
</gene>
<dbReference type="Proteomes" id="UP000315349">
    <property type="component" value="Chromosome"/>
</dbReference>
<dbReference type="EMBL" id="CP036299">
    <property type="protein sequence ID" value="QDV28371.1"/>
    <property type="molecule type" value="Genomic_DNA"/>
</dbReference>
<protein>
    <submittedName>
        <fullName evidence="1">Uncharacterized protein</fullName>
    </submittedName>
</protein>
<accession>A0A518GIE2</accession>
<evidence type="ECO:0000313" key="1">
    <source>
        <dbReference type="EMBL" id="QDV28371.1"/>
    </source>
</evidence>
<evidence type="ECO:0000313" key="2">
    <source>
        <dbReference type="Proteomes" id="UP000315349"/>
    </source>
</evidence>
<sequence length="99" mass="10711">MSASANVFGVRLTSDFIARWSQLSSKSNHRSCETKPGSHGHEAEFRRVFLVTIVTQTCKATSGPPCFPPRRLPEGVSGVVVVGGTWSAQRILRLRGPCG</sequence>
<reference evidence="1 2" key="1">
    <citation type="submission" date="2019-02" db="EMBL/GenBank/DDBJ databases">
        <title>Deep-cultivation of Planctomycetes and their phenomic and genomic characterization uncovers novel biology.</title>
        <authorList>
            <person name="Wiegand S."/>
            <person name="Jogler M."/>
            <person name="Boedeker C."/>
            <person name="Pinto D."/>
            <person name="Vollmers J."/>
            <person name="Rivas-Marin E."/>
            <person name="Kohn T."/>
            <person name="Peeters S.H."/>
            <person name="Heuer A."/>
            <person name="Rast P."/>
            <person name="Oberbeckmann S."/>
            <person name="Bunk B."/>
            <person name="Jeske O."/>
            <person name="Meyerdierks A."/>
            <person name="Storesund J.E."/>
            <person name="Kallscheuer N."/>
            <person name="Luecker S."/>
            <person name="Lage O.M."/>
            <person name="Pohl T."/>
            <person name="Merkel B.J."/>
            <person name="Hornburger P."/>
            <person name="Mueller R.-W."/>
            <person name="Bruemmer F."/>
            <person name="Labrenz M."/>
            <person name="Spormann A.M."/>
            <person name="Op den Camp H."/>
            <person name="Overmann J."/>
            <person name="Amann R."/>
            <person name="Jetten M.S.M."/>
            <person name="Mascher T."/>
            <person name="Medema M.H."/>
            <person name="Devos D.P."/>
            <person name="Kaster A.-K."/>
            <person name="Ovreas L."/>
            <person name="Rohde M."/>
            <person name="Galperin M.Y."/>
            <person name="Jogler C."/>
        </authorList>
    </citation>
    <scope>NUCLEOTIDE SEQUENCE [LARGE SCALE GENOMIC DNA]</scope>
    <source>
        <strain evidence="1 2">Spb1</strain>
    </source>
</reference>
<dbReference type="AlphaFoldDB" id="A0A518GIE2"/>
<proteinExistence type="predicted"/>
<keyword evidence="2" id="KW-1185">Reference proteome</keyword>
<name>A0A518GIE2_9PLAN</name>
<organism evidence="1 2">
    <name type="scientific">Planctopirus ephydatiae</name>
    <dbReference type="NCBI Taxonomy" id="2528019"/>
    <lineage>
        <taxon>Bacteria</taxon>
        <taxon>Pseudomonadati</taxon>
        <taxon>Planctomycetota</taxon>
        <taxon>Planctomycetia</taxon>
        <taxon>Planctomycetales</taxon>
        <taxon>Planctomycetaceae</taxon>
        <taxon>Planctopirus</taxon>
    </lineage>
</organism>